<dbReference type="Proteomes" id="UP000183404">
    <property type="component" value="Unassembled WGS sequence"/>
</dbReference>
<proteinExistence type="predicted"/>
<evidence type="ECO:0000313" key="2">
    <source>
        <dbReference type="EMBL" id="SDF50662.1"/>
    </source>
</evidence>
<evidence type="ECO:0000259" key="1">
    <source>
        <dbReference type="Pfam" id="PF13936"/>
    </source>
</evidence>
<dbReference type="InterPro" id="IPR025246">
    <property type="entry name" value="IS30-like_HTH"/>
</dbReference>
<sequence length="44" mass="5226">MVHNNDTTKNRSFKHLSSYERGEIYALLKEGRSIRYIAKKLNRS</sequence>
<feature type="domain" description="Transposase IS30-like HTH" evidence="1">
    <location>
        <begin position="12"/>
        <end position="44"/>
    </location>
</feature>
<dbReference type="Gene3D" id="1.10.10.60">
    <property type="entry name" value="Homeodomain-like"/>
    <property type="match status" value="1"/>
</dbReference>
<organism evidence="2 3">
    <name type="scientific">Thermoanaerobacter thermohydrosulfuricus</name>
    <name type="common">Clostridium thermohydrosulfuricum</name>
    <dbReference type="NCBI Taxonomy" id="1516"/>
    <lineage>
        <taxon>Bacteria</taxon>
        <taxon>Bacillati</taxon>
        <taxon>Bacillota</taxon>
        <taxon>Clostridia</taxon>
        <taxon>Thermoanaerobacterales</taxon>
        <taxon>Thermoanaerobacteraceae</taxon>
        <taxon>Thermoanaerobacter</taxon>
    </lineage>
</organism>
<evidence type="ECO:0000313" key="3">
    <source>
        <dbReference type="Proteomes" id="UP000183404"/>
    </source>
</evidence>
<dbReference type="Pfam" id="PF13936">
    <property type="entry name" value="HTH_38"/>
    <property type="match status" value="1"/>
</dbReference>
<dbReference type="AlphaFoldDB" id="A0A1G7LM92"/>
<dbReference type="RefSeq" id="WP_083331628.1">
    <property type="nucleotide sequence ID" value="NZ_FNBS01000015.1"/>
</dbReference>
<protein>
    <submittedName>
        <fullName evidence="2">Helix-turn-helix domain-containing protein</fullName>
    </submittedName>
</protein>
<feature type="non-terminal residue" evidence="2">
    <location>
        <position position="44"/>
    </location>
</feature>
<dbReference type="EMBL" id="FNBS01000015">
    <property type="protein sequence ID" value="SDF50662.1"/>
    <property type="molecule type" value="Genomic_DNA"/>
</dbReference>
<accession>A0A1G7LM92</accession>
<name>A0A1G7LM92_THETY</name>
<reference evidence="2 3" key="1">
    <citation type="submission" date="2016-10" db="EMBL/GenBank/DDBJ databases">
        <authorList>
            <person name="de Groot N.N."/>
        </authorList>
    </citation>
    <scope>NUCLEOTIDE SEQUENCE [LARGE SCALE GENOMIC DNA]</scope>
    <source>
        <strain evidence="2 3">DSM 569</strain>
    </source>
</reference>
<gene>
    <name evidence="2" type="ORF">SAMN04244560_00825</name>
</gene>